<evidence type="ECO:0000256" key="5">
    <source>
        <dbReference type="ARBA" id="ARBA00023136"/>
    </source>
</evidence>
<dbReference type="Proteomes" id="UP000259328">
    <property type="component" value="Chromosome"/>
</dbReference>
<evidence type="ECO:0000313" key="6">
    <source>
        <dbReference type="EMBL" id="SYV93362.1"/>
    </source>
</evidence>
<feature type="non-terminal residue" evidence="6">
    <location>
        <position position="42"/>
    </location>
</feature>
<keyword evidence="4" id="KW-1133">Transmembrane helix</keyword>
<sequence length="42" mass="4824">MISANLRNILFAKYQKLSIKDISNLGVENLITRINDDVGVFW</sequence>
<name>A0A3B0P8R9_MYCSY</name>
<evidence type="ECO:0000256" key="3">
    <source>
        <dbReference type="ARBA" id="ARBA00022692"/>
    </source>
</evidence>
<organism evidence="6 7">
    <name type="scientific">Mycoplasmopsis synoviae</name>
    <name type="common">Mycoplasma synoviae</name>
    <dbReference type="NCBI Taxonomy" id="2109"/>
    <lineage>
        <taxon>Bacteria</taxon>
        <taxon>Bacillati</taxon>
        <taxon>Mycoplasmatota</taxon>
        <taxon>Mycoplasmoidales</taxon>
        <taxon>Metamycoplasmataceae</taxon>
        <taxon>Mycoplasmopsis</taxon>
    </lineage>
</organism>
<dbReference type="GO" id="GO:0005886">
    <property type="term" value="C:plasma membrane"/>
    <property type="evidence" value="ECO:0007669"/>
    <property type="project" value="UniProtKB-SubCell"/>
</dbReference>
<protein>
    <submittedName>
        <fullName evidence="6">Uncharacterized protein</fullName>
    </submittedName>
</protein>
<keyword evidence="5" id="KW-0472">Membrane</keyword>
<gene>
    <name evidence="6" type="ORF">NCTC10124_01102</name>
</gene>
<dbReference type="InterPro" id="IPR036640">
    <property type="entry name" value="ABC1_TM_sf"/>
</dbReference>
<dbReference type="GO" id="GO:0005524">
    <property type="term" value="F:ATP binding"/>
    <property type="evidence" value="ECO:0007669"/>
    <property type="project" value="InterPro"/>
</dbReference>
<dbReference type="EMBL" id="LS991953">
    <property type="protein sequence ID" value="SYV93362.1"/>
    <property type="molecule type" value="Genomic_DNA"/>
</dbReference>
<evidence type="ECO:0000256" key="4">
    <source>
        <dbReference type="ARBA" id="ARBA00022989"/>
    </source>
</evidence>
<reference evidence="7" key="1">
    <citation type="submission" date="2018-06" db="EMBL/GenBank/DDBJ databases">
        <authorList>
            <consortium name="Pathogen Informatics"/>
        </authorList>
    </citation>
    <scope>NUCLEOTIDE SEQUENCE [LARGE SCALE GENOMIC DNA]</scope>
    <source>
        <strain evidence="7">NCTC10124</strain>
    </source>
</reference>
<dbReference type="SUPFAM" id="SSF90123">
    <property type="entry name" value="ABC transporter transmembrane region"/>
    <property type="match status" value="1"/>
</dbReference>
<comment type="subcellular location">
    <subcellularLocation>
        <location evidence="1">Cell membrane</location>
        <topology evidence="1">Multi-pass membrane protein</topology>
    </subcellularLocation>
</comment>
<proteinExistence type="inferred from homology"/>
<comment type="similarity">
    <text evidence="2">Belongs to the ABC transporter superfamily.</text>
</comment>
<evidence type="ECO:0000256" key="2">
    <source>
        <dbReference type="ARBA" id="ARBA00005417"/>
    </source>
</evidence>
<evidence type="ECO:0000313" key="7">
    <source>
        <dbReference type="Proteomes" id="UP000259328"/>
    </source>
</evidence>
<evidence type="ECO:0000256" key="1">
    <source>
        <dbReference type="ARBA" id="ARBA00004651"/>
    </source>
</evidence>
<keyword evidence="3" id="KW-0812">Transmembrane</keyword>
<dbReference type="AlphaFoldDB" id="A0A3B0P8R9"/>
<accession>A0A3B0P8R9</accession>